<dbReference type="EMBL" id="LJIG01000179">
    <property type="protein sequence ID" value="KRT86761.1"/>
    <property type="molecule type" value="Genomic_DNA"/>
</dbReference>
<accession>A0A0T6BHF9</accession>
<evidence type="ECO:0008006" key="3">
    <source>
        <dbReference type="Google" id="ProtNLM"/>
    </source>
</evidence>
<evidence type="ECO:0000313" key="2">
    <source>
        <dbReference type="Proteomes" id="UP000051574"/>
    </source>
</evidence>
<dbReference type="PANTHER" id="PTHR31434:SF2">
    <property type="entry name" value="S PHASE CYCLIN A-ASSOCIATED PROTEIN IN THE ENDOPLASMIC RETICULUM"/>
    <property type="match status" value="1"/>
</dbReference>
<evidence type="ECO:0000313" key="1">
    <source>
        <dbReference type="EMBL" id="KRT86761.1"/>
    </source>
</evidence>
<reference evidence="1 2" key="1">
    <citation type="submission" date="2015-09" db="EMBL/GenBank/DDBJ databases">
        <title>Draft genome of the scarab beetle Oryctes borbonicus.</title>
        <authorList>
            <person name="Meyer J.M."/>
            <person name="Markov G.V."/>
            <person name="Baskaran P."/>
            <person name="Herrmann M."/>
            <person name="Sommer R.J."/>
            <person name="Roedelsperger C."/>
        </authorList>
    </citation>
    <scope>NUCLEOTIDE SEQUENCE [LARGE SCALE GENOMIC DNA]</scope>
    <source>
        <strain evidence="1">OB123</strain>
        <tissue evidence="1">Whole animal</tissue>
    </source>
</reference>
<keyword evidence="2" id="KW-1185">Reference proteome</keyword>
<feature type="non-terminal residue" evidence="1">
    <location>
        <position position="197"/>
    </location>
</feature>
<organism evidence="1 2">
    <name type="scientific">Oryctes borbonicus</name>
    <dbReference type="NCBI Taxonomy" id="1629725"/>
    <lineage>
        <taxon>Eukaryota</taxon>
        <taxon>Metazoa</taxon>
        <taxon>Ecdysozoa</taxon>
        <taxon>Arthropoda</taxon>
        <taxon>Hexapoda</taxon>
        <taxon>Insecta</taxon>
        <taxon>Pterygota</taxon>
        <taxon>Neoptera</taxon>
        <taxon>Endopterygota</taxon>
        <taxon>Coleoptera</taxon>
        <taxon>Polyphaga</taxon>
        <taxon>Scarabaeiformia</taxon>
        <taxon>Scarabaeidae</taxon>
        <taxon>Dynastinae</taxon>
        <taxon>Oryctes</taxon>
    </lineage>
</organism>
<gene>
    <name evidence="1" type="ORF">AMK59_2618</name>
</gene>
<name>A0A0T6BHF9_9SCAR</name>
<dbReference type="AlphaFoldDB" id="A0A0T6BHF9"/>
<comment type="caution">
    <text evidence="1">The sequence shown here is derived from an EMBL/GenBank/DDBJ whole genome shotgun (WGS) entry which is preliminary data.</text>
</comment>
<proteinExistence type="predicted"/>
<protein>
    <recommendedName>
        <fullName evidence="3">S phase cyclin A-associated protein in the endoplasmic reticulum N-terminal domain-containing protein</fullName>
    </recommendedName>
</protein>
<dbReference type="Proteomes" id="UP000051574">
    <property type="component" value="Unassembled WGS sequence"/>
</dbReference>
<dbReference type="OrthoDB" id="71500at2759"/>
<sequence length="197" mass="21751">MGAVSMLYGSLLPPDSTPRIEGQTPPAIPVPCLNLATATFRFLRRTAELDLRKFQESLGAEGISLQFRHIANHLIWCCASPPTSNSSPVKTSNSSAASIAEMHEQLLHEVISVIGYFAVENNDNQMLLVSGQPPSVLQQLCSLPFPYFSVENLSKVLYPTLLACCEGNEHTVAILKQELSYELLEDFRKSDESKDIR</sequence>
<dbReference type="PANTHER" id="PTHR31434">
    <property type="entry name" value="S PHASE CYCLIN A-ASSOCIATED PROTEIN IN THE ENDOPLASMIC RETICULUM"/>
    <property type="match status" value="1"/>
</dbReference>